<proteinExistence type="predicted"/>
<sequence length="117" mass="12272">MPYNFALNAVEGAVNFLFNGASVPVCQCASVPGLPDYMGFLEPLKANYYNPTAGLLEVGMGVLSLRGVGGRSTALLETAEAGNARYRAVEMSMLSPGQRIGRGGGVTFPHHGIPRIS</sequence>
<evidence type="ECO:0000313" key="2">
    <source>
        <dbReference type="Proteomes" id="UP000575898"/>
    </source>
</evidence>
<name>A0A840MTS7_9PROT</name>
<keyword evidence="2" id="KW-1185">Reference proteome</keyword>
<dbReference type="AlphaFoldDB" id="A0A840MTS7"/>
<organism evidence="1 2">
    <name type="scientific">Chitinivorax tropicus</name>
    <dbReference type="NCBI Taxonomy" id="714531"/>
    <lineage>
        <taxon>Bacteria</taxon>
        <taxon>Pseudomonadati</taxon>
        <taxon>Pseudomonadota</taxon>
        <taxon>Betaproteobacteria</taxon>
        <taxon>Chitinivorax</taxon>
    </lineage>
</organism>
<dbReference type="RefSeq" id="WP_184042010.1">
    <property type="nucleotide sequence ID" value="NZ_JACHHY010000068.1"/>
</dbReference>
<gene>
    <name evidence="1" type="ORF">HNQ59_003972</name>
</gene>
<comment type="caution">
    <text evidence="1">The sequence shown here is derived from an EMBL/GenBank/DDBJ whole genome shotgun (WGS) entry which is preliminary data.</text>
</comment>
<accession>A0A840MTS7</accession>
<dbReference type="EMBL" id="JACHHY010000068">
    <property type="protein sequence ID" value="MBB5020647.1"/>
    <property type="molecule type" value="Genomic_DNA"/>
</dbReference>
<dbReference type="Proteomes" id="UP000575898">
    <property type="component" value="Unassembled WGS sequence"/>
</dbReference>
<evidence type="ECO:0000313" key="1">
    <source>
        <dbReference type="EMBL" id="MBB5020647.1"/>
    </source>
</evidence>
<reference evidence="1 2" key="1">
    <citation type="submission" date="2020-08" db="EMBL/GenBank/DDBJ databases">
        <title>Genomic Encyclopedia of Type Strains, Phase IV (KMG-IV): sequencing the most valuable type-strain genomes for metagenomic binning, comparative biology and taxonomic classification.</title>
        <authorList>
            <person name="Goeker M."/>
        </authorList>
    </citation>
    <scope>NUCLEOTIDE SEQUENCE [LARGE SCALE GENOMIC DNA]</scope>
    <source>
        <strain evidence="1 2">DSM 27165</strain>
    </source>
</reference>
<protein>
    <submittedName>
        <fullName evidence="1">Uncharacterized protein</fullName>
    </submittedName>
</protein>